<accession>A0A1M6FGR0</accession>
<dbReference type="SMART" id="SM00028">
    <property type="entry name" value="TPR"/>
    <property type="match status" value="3"/>
</dbReference>
<dbReference type="CDD" id="cd03801">
    <property type="entry name" value="GT4_PimA-like"/>
    <property type="match status" value="1"/>
</dbReference>
<dbReference type="PROSITE" id="PS50005">
    <property type="entry name" value="TPR"/>
    <property type="match status" value="1"/>
</dbReference>
<proteinExistence type="predicted"/>
<keyword evidence="3" id="KW-0808">Transferase</keyword>
<evidence type="ECO:0000313" key="4">
    <source>
        <dbReference type="Proteomes" id="UP000322917"/>
    </source>
</evidence>
<dbReference type="Pfam" id="PF13692">
    <property type="entry name" value="Glyco_trans_1_4"/>
    <property type="match status" value="1"/>
</dbReference>
<sequence length="932" mass="108636">MIDEMQELRRETKKNIGTLLNNQEYAKAEQLLSQYLTIASDDPEAFSMQAVLFIWQGMPDKAMQAVAAGLAIDQANFDLLYNQAYLYEQKKEYSQAGAIYQRLAGSLYSQEQRERAEQSLGKLAEQGFINTVTKKTAKYKIAVICIKGLDSFIHDICRELSKIHMVKKVIVSNQREIYEAIDWADIVWLEWANDSTIAATEYRGITHKKVLVRLHGYEVFTDMPANIKWNVVDKLIFVAEHKRDLFFSQFGEIIARDKTCILRNGVDSNNFSIAANKTKNKNIACIGNINYRKGIDLLLQFFYDLLQVDPGYTLYIRGTHQDLRYQIAIEHMIQELKLQNKVVFVGRIPDINDWLKDMSFIVSSSLEESFHYSVGEGMLAGLKPVVHAWKESRGIWPEEYIFRNSAEFRDIILDNRYEPEKYRKFVLERYSLPKQMEQIYKLLKPFPGISRADRDPMVTIGITNFNAIKYLDECMQSMLSQTYKNLEIIIVDDQSTDSSFKKLMKYAKKYKQIRVLQHSENSGSPDLGRREIIAQAQGKYFMLFDSDDFFADKEAVTKLVRVVEENELLDYAYCDLQIVDEKSTQINCWHFAQYDAEQVVRETFQRGGSGILTMKGLFKTDFFKRNNISYLSNGTAGDTLTSLLCMQKGMQIKYLGEPLIAYRQHQNNFTFNLKKRIDSILTVLEYIVKNFSETVYFSEYNWNISKENRQANKFYLIAGLYYKVFRQFYEDNWKPWNNKDDEKENGEEIKQYLIELKNLLFEYSQIVLDATDCYDNDINLMREKLKSIYELAGDNLISNVRLPNEFTVSNKFLLRRIDNEIKMREALGGIFERLRNGILAISELIELANQYIIYPDQVLNNIGAFLFKQNYIEDAVTLFTEAYKINSMNQDVLLNLGIISYKLGDKQTAKKYFTEVQNKPENLYAVFQECEV</sequence>
<dbReference type="SUPFAM" id="SSF53756">
    <property type="entry name" value="UDP-Glycosyltransferase/glycogen phosphorylase"/>
    <property type="match status" value="1"/>
</dbReference>
<reference evidence="3 4" key="1">
    <citation type="submission" date="2016-11" db="EMBL/GenBank/DDBJ databases">
        <authorList>
            <person name="Varghese N."/>
            <person name="Submissions S."/>
        </authorList>
    </citation>
    <scope>NUCLEOTIDE SEQUENCE [LARGE SCALE GENOMIC DNA]</scope>
    <source>
        <strain evidence="3 4">DSM 15287</strain>
    </source>
</reference>
<dbReference type="PANTHER" id="PTHR22916:SF3">
    <property type="entry name" value="UDP-GLCNAC:BETAGAL BETA-1,3-N-ACETYLGLUCOSAMINYLTRANSFERASE-LIKE PROTEIN 1"/>
    <property type="match status" value="1"/>
</dbReference>
<evidence type="ECO:0000256" key="1">
    <source>
        <dbReference type="PROSITE-ProRule" id="PRU00339"/>
    </source>
</evidence>
<dbReference type="RefSeq" id="WP_188128227.1">
    <property type="nucleotide sequence ID" value="NZ_FQZD01000010.1"/>
</dbReference>
<dbReference type="Gene3D" id="3.40.50.2000">
    <property type="entry name" value="Glycogen Phosphorylase B"/>
    <property type="match status" value="1"/>
</dbReference>
<dbReference type="Proteomes" id="UP000322917">
    <property type="component" value="Unassembled WGS sequence"/>
</dbReference>
<dbReference type="Gene3D" id="1.25.40.10">
    <property type="entry name" value="Tetratricopeptide repeat domain"/>
    <property type="match status" value="2"/>
</dbReference>
<organism evidence="3 4">
    <name type="scientific">Propionispora hippei DSM 15287</name>
    <dbReference type="NCBI Taxonomy" id="1123003"/>
    <lineage>
        <taxon>Bacteria</taxon>
        <taxon>Bacillati</taxon>
        <taxon>Bacillota</taxon>
        <taxon>Negativicutes</taxon>
        <taxon>Selenomonadales</taxon>
        <taxon>Sporomusaceae</taxon>
        <taxon>Propionispora</taxon>
    </lineage>
</organism>
<dbReference type="SUPFAM" id="SSF48452">
    <property type="entry name" value="TPR-like"/>
    <property type="match status" value="1"/>
</dbReference>
<dbReference type="PANTHER" id="PTHR22916">
    <property type="entry name" value="GLYCOSYLTRANSFERASE"/>
    <property type="match status" value="1"/>
</dbReference>
<protein>
    <submittedName>
        <fullName evidence="3">Glycosyltransferase involved in cell wall bisynthesis</fullName>
    </submittedName>
</protein>
<feature type="domain" description="Glycosyltransferase 2-like" evidence="2">
    <location>
        <begin position="460"/>
        <end position="568"/>
    </location>
</feature>
<dbReference type="EMBL" id="FQZD01000010">
    <property type="protein sequence ID" value="SHI96921.1"/>
    <property type="molecule type" value="Genomic_DNA"/>
</dbReference>
<dbReference type="AlphaFoldDB" id="A0A1M6FGR0"/>
<evidence type="ECO:0000313" key="3">
    <source>
        <dbReference type="EMBL" id="SHI96921.1"/>
    </source>
</evidence>
<dbReference type="GO" id="GO:0016758">
    <property type="term" value="F:hexosyltransferase activity"/>
    <property type="evidence" value="ECO:0007669"/>
    <property type="project" value="UniProtKB-ARBA"/>
</dbReference>
<dbReference type="Pfam" id="PF00535">
    <property type="entry name" value="Glycos_transf_2"/>
    <property type="match status" value="1"/>
</dbReference>
<keyword evidence="4" id="KW-1185">Reference proteome</keyword>
<name>A0A1M6FGR0_9FIRM</name>
<evidence type="ECO:0000259" key="2">
    <source>
        <dbReference type="Pfam" id="PF00535"/>
    </source>
</evidence>
<dbReference type="InterPro" id="IPR011990">
    <property type="entry name" value="TPR-like_helical_dom_sf"/>
</dbReference>
<dbReference type="SUPFAM" id="SSF53448">
    <property type="entry name" value="Nucleotide-diphospho-sugar transferases"/>
    <property type="match status" value="1"/>
</dbReference>
<dbReference type="InterPro" id="IPR019734">
    <property type="entry name" value="TPR_rpt"/>
</dbReference>
<feature type="repeat" description="TPR" evidence="1">
    <location>
        <begin position="856"/>
        <end position="889"/>
    </location>
</feature>
<dbReference type="Pfam" id="PF13174">
    <property type="entry name" value="TPR_6"/>
    <property type="match status" value="1"/>
</dbReference>
<gene>
    <name evidence="3" type="ORF">SAMN02745170_01434</name>
</gene>
<dbReference type="InterPro" id="IPR029044">
    <property type="entry name" value="Nucleotide-diphossugar_trans"/>
</dbReference>
<keyword evidence="1" id="KW-0802">TPR repeat</keyword>
<dbReference type="Gene3D" id="3.90.550.10">
    <property type="entry name" value="Spore Coat Polysaccharide Biosynthesis Protein SpsA, Chain A"/>
    <property type="match status" value="1"/>
</dbReference>
<dbReference type="CDD" id="cd00761">
    <property type="entry name" value="Glyco_tranf_GTA_type"/>
    <property type="match status" value="1"/>
</dbReference>
<dbReference type="InterPro" id="IPR001173">
    <property type="entry name" value="Glyco_trans_2-like"/>
</dbReference>